<gene>
    <name evidence="3" type="ORF">HRbin17_00828</name>
</gene>
<comment type="caution">
    <text evidence="3">The sequence shown here is derived from an EMBL/GenBank/DDBJ whole genome shotgun (WGS) entry which is preliminary data.</text>
</comment>
<evidence type="ECO:0000313" key="4">
    <source>
        <dbReference type="Proteomes" id="UP000236173"/>
    </source>
</evidence>
<evidence type="ECO:0000256" key="2">
    <source>
        <dbReference type="SAM" id="SignalP"/>
    </source>
</evidence>
<dbReference type="Proteomes" id="UP000236173">
    <property type="component" value="Unassembled WGS sequence"/>
</dbReference>
<name>A0A2H5XAV8_9BACT</name>
<evidence type="ECO:0000313" key="3">
    <source>
        <dbReference type="EMBL" id="GBC98326.1"/>
    </source>
</evidence>
<accession>A0A2H5XAV8</accession>
<feature type="chain" id="PRO_5014187235" description="MucB/RseB N-terminal domain-containing protein" evidence="2">
    <location>
        <begin position="22"/>
        <end position="330"/>
    </location>
</feature>
<organism evidence="3 4">
    <name type="scientific">Candidatus Fervidibacter japonicus</name>
    <dbReference type="NCBI Taxonomy" id="2035412"/>
    <lineage>
        <taxon>Bacteria</taxon>
        <taxon>Candidatus Fervidibacterota</taxon>
        <taxon>Candidatus Fervidibacter</taxon>
    </lineage>
</organism>
<sequence>MRQFWLLSLLVLLCTNPEALGAEDIVHDIVKTAILRESSIKTGKVILHVFKPGNPQKYQEVIYIFDNQNKKIFEESKKIGHNQTIIPQSEFRILLTPKISMMTYYSLGKLQVFRDFRDFRDYPSSYHEGWEKKLLRGRFWDFFRKEDLLRSKAKLKGNYIILLLPPGKRYREIIWLDQKKYLPVKLQVINRDTNKVELQGEIFYQMYQEIWYPKQVVYLGRATYIVKKVDLNIQLTDKDFRIDDIPVGAFVQDNRFNPPLVYRQGYRQFTDEELFQMAKNRELLEDPKWMGYEMPTGKATLLGYLIAGIGLLLTVISIYMARRVYRKRMS</sequence>
<evidence type="ECO:0000256" key="1">
    <source>
        <dbReference type="SAM" id="Phobius"/>
    </source>
</evidence>
<evidence type="ECO:0008006" key="5">
    <source>
        <dbReference type="Google" id="ProtNLM"/>
    </source>
</evidence>
<protein>
    <recommendedName>
        <fullName evidence="5">MucB/RseB N-terminal domain-containing protein</fullName>
    </recommendedName>
</protein>
<dbReference type="AlphaFoldDB" id="A0A2H5XAV8"/>
<keyword evidence="2" id="KW-0732">Signal</keyword>
<keyword evidence="1" id="KW-1133">Transmembrane helix</keyword>
<keyword evidence="1" id="KW-0472">Membrane</keyword>
<dbReference type="EMBL" id="BEHT01000009">
    <property type="protein sequence ID" value="GBC98326.1"/>
    <property type="molecule type" value="Genomic_DNA"/>
</dbReference>
<proteinExistence type="predicted"/>
<feature type="signal peptide" evidence="2">
    <location>
        <begin position="1"/>
        <end position="21"/>
    </location>
</feature>
<keyword evidence="1" id="KW-0812">Transmembrane</keyword>
<feature type="transmembrane region" description="Helical" evidence="1">
    <location>
        <begin position="301"/>
        <end position="321"/>
    </location>
</feature>
<reference evidence="4" key="1">
    <citation type="submission" date="2017-09" db="EMBL/GenBank/DDBJ databases">
        <title>Metaegenomics of thermophilic ammonia-oxidizing enrichment culture.</title>
        <authorList>
            <person name="Kato S."/>
            <person name="Suzuki K."/>
        </authorList>
    </citation>
    <scope>NUCLEOTIDE SEQUENCE [LARGE SCALE GENOMIC DNA]</scope>
</reference>